<dbReference type="PROSITE" id="PS00497">
    <property type="entry name" value="TYROSINASE_1"/>
    <property type="match status" value="1"/>
</dbReference>
<keyword evidence="6" id="KW-1185">Reference proteome</keyword>
<accession>A0ABV6FDS2</accession>
<dbReference type="Proteomes" id="UP001589773">
    <property type="component" value="Unassembled WGS sequence"/>
</dbReference>
<comment type="caution">
    <text evidence="5">The sequence shown here is derived from an EMBL/GenBank/DDBJ whole genome shotgun (WGS) entry which is preliminary data.</text>
</comment>
<proteinExistence type="predicted"/>
<keyword evidence="1" id="KW-0479">Metal-binding</keyword>
<keyword evidence="2" id="KW-0186">Copper</keyword>
<organism evidence="5 6">
    <name type="scientific">Massilia consociata</name>
    <dbReference type="NCBI Taxonomy" id="760117"/>
    <lineage>
        <taxon>Bacteria</taxon>
        <taxon>Pseudomonadati</taxon>
        <taxon>Pseudomonadota</taxon>
        <taxon>Betaproteobacteria</taxon>
        <taxon>Burkholderiales</taxon>
        <taxon>Oxalobacteraceae</taxon>
        <taxon>Telluria group</taxon>
        <taxon>Massilia</taxon>
    </lineage>
</organism>
<dbReference type="SUPFAM" id="SSF48056">
    <property type="entry name" value="Di-copper centre-containing domain"/>
    <property type="match status" value="1"/>
</dbReference>
<reference evidence="5 6" key="1">
    <citation type="submission" date="2024-09" db="EMBL/GenBank/DDBJ databases">
        <authorList>
            <person name="Sun Q."/>
            <person name="Mori K."/>
        </authorList>
    </citation>
    <scope>NUCLEOTIDE SEQUENCE [LARGE SCALE GENOMIC DNA]</scope>
    <source>
        <strain evidence="5 6">CCM 7792</strain>
    </source>
</reference>
<dbReference type="PANTHER" id="PTHR11474">
    <property type="entry name" value="TYROSINASE FAMILY MEMBER"/>
    <property type="match status" value="1"/>
</dbReference>
<dbReference type="EMBL" id="JBHLWP010000007">
    <property type="protein sequence ID" value="MFC0251504.1"/>
    <property type="molecule type" value="Genomic_DNA"/>
</dbReference>
<evidence type="ECO:0000313" key="5">
    <source>
        <dbReference type="EMBL" id="MFC0251504.1"/>
    </source>
</evidence>
<dbReference type="PROSITE" id="PS00498">
    <property type="entry name" value="TYROSINASE_2"/>
    <property type="match status" value="1"/>
</dbReference>
<feature type="domain" description="Tyrosinase copper-binding" evidence="3">
    <location>
        <begin position="92"/>
        <end position="109"/>
    </location>
</feature>
<evidence type="ECO:0000256" key="2">
    <source>
        <dbReference type="ARBA" id="ARBA00023008"/>
    </source>
</evidence>
<gene>
    <name evidence="5" type="ORF">ACFFJK_06330</name>
</gene>
<dbReference type="PANTHER" id="PTHR11474:SF76">
    <property type="entry name" value="SHKT DOMAIN-CONTAINING PROTEIN"/>
    <property type="match status" value="1"/>
</dbReference>
<sequence length="572" mass="63561">MIDKPYEVCNQSRRAALRAASLALCTTMLPLGGLARANNGAPRYRRYNASGPHGARMLKSYAKAVRAMLALPPEDPRNWYRQAIIHTLDCPHGNWWFLPWHRAYLGWFEQICRELSGDPQFALPYWDWTVEQKVPDGMFDDVLDPNHSAYTATAGDFQRALTGVIAGAGYWSLSGGSFNSRSQLSQLLTRRIRFEPDLMFDMVADPRGRMFFDQPGARGIRREQPGFSLATADACSPATIQAALAAPDFPTFGSPKTSNHSTPAGFGILEARPHNSIHRCVGSRDCNFVETRGFMADMLSPVDPIFFLHHGNIDRLWEVWTRRQMRQGLPYLPAGVELRTDLPDAQKSAAERATDYYRWARQTFLFFVDKDGKPVTKTRTDDYAWMSSFDYGYEQGSGDDSVPSAVPVPRRKAVRGQVVEGSVLRRRVDKGRPAIAKVSLPSTMVDAVKTSGQVLVANVTLNFPEMAHDAYMVILGGPDDLSHVDASSPHYLATIMMFGHRSAHGALTYTLPLSEKLRQASAAQSLPADGTIQLRIVPMCGPDCHEHGHDHHHHDTAHGEAVELVAVNVQAY</sequence>
<dbReference type="InterPro" id="IPR008922">
    <property type="entry name" value="Di-copper_centre_dom_sf"/>
</dbReference>
<dbReference type="RefSeq" id="WP_379678336.1">
    <property type="nucleotide sequence ID" value="NZ_JBHLWP010000007.1"/>
</dbReference>
<name>A0ABV6FDS2_9BURK</name>
<dbReference type="Gene3D" id="1.10.1280.10">
    <property type="entry name" value="Di-copper center containing domain from catechol oxidase"/>
    <property type="match status" value="1"/>
</dbReference>
<dbReference type="InterPro" id="IPR002227">
    <property type="entry name" value="Tyrosinase_Cu-bd"/>
</dbReference>
<feature type="domain" description="Tyrosinase copper-binding" evidence="4">
    <location>
        <begin position="303"/>
        <end position="314"/>
    </location>
</feature>
<dbReference type="Pfam" id="PF00264">
    <property type="entry name" value="Tyrosinase"/>
    <property type="match status" value="1"/>
</dbReference>
<evidence type="ECO:0000256" key="1">
    <source>
        <dbReference type="ARBA" id="ARBA00022723"/>
    </source>
</evidence>
<evidence type="ECO:0000259" key="3">
    <source>
        <dbReference type="PROSITE" id="PS00497"/>
    </source>
</evidence>
<evidence type="ECO:0000259" key="4">
    <source>
        <dbReference type="PROSITE" id="PS00498"/>
    </source>
</evidence>
<protein>
    <submittedName>
        <fullName evidence="5">Tyrosinase family protein</fullName>
    </submittedName>
</protein>
<dbReference type="InterPro" id="IPR050316">
    <property type="entry name" value="Tyrosinase/Hemocyanin"/>
</dbReference>
<dbReference type="PRINTS" id="PR00092">
    <property type="entry name" value="TYROSINASE"/>
</dbReference>
<evidence type="ECO:0000313" key="6">
    <source>
        <dbReference type="Proteomes" id="UP001589773"/>
    </source>
</evidence>